<gene>
    <name evidence="3" type="ORF">A7979_01130</name>
</gene>
<feature type="region of interest" description="Disordered" evidence="1">
    <location>
        <begin position="40"/>
        <end position="73"/>
    </location>
</feature>
<feature type="chain" id="PRO_5038945442" evidence="2">
    <location>
        <begin position="38"/>
        <end position="275"/>
    </location>
</feature>
<evidence type="ECO:0000256" key="1">
    <source>
        <dbReference type="SAM" id="MobiDB-lite"/>
    </source>
</evidence>
<accession>A0A1Y1RQS3</accession>
<proteinExistence type="predicted"/>
<evidence type="ECO:0000256" key="2">
    <source>
        <dbReference type="SAM" id="SignalP"/>
    </source>
</evidence>
<organism evidence="3 4">
    <name type="scientific">Rothia nasimurium</name>
    <dbReference type="NCBI Taxonomy" id="85336"/>
    <lineage>
        <taxon>Bacteria</taxon>
        <taxon>Bacillati</taxon>
        <taxon>Actinomycetota</taxon>
        <taxon>Actinomycetes</taxon>
        <taxon>Micrococcales</taxon>
        <taxon>Micrococcaceae</taxon>
        <taxon>Rothia</taxon>
    </lineage>
</organism>
<feature type="signal peptide" evidence="2">
    <location>
        <begin position="1"/>
        <end position="37"/>
    </location>
</feature>
<dbReference type="AlphaFoldDB" id="A0A1Y1RQS3"/>
<keyword evidence="2" id="KW-0732">Signal</keyword>
<reference evidence="3 4" key="1">
    <citation type="submission" date="2016-05" db="EMBL/GenBank/DDBJ databases">
        <title>Draft genome sequence of a porcine commensal Rothia nasimurium.</title>
        <authorList>
            <person name="Gaiser R.A."/>
            <person name="Van Baarlen P."/>
            <person name="Wells J.M."/>
        </authorList>
    </citation>
    <scope>NUCLEOTIDE SEQUENCE [LARGE SCALE GENOMIC DNA]</scope>
    <source>
        <strain evidence="3 4">PT-32</strain>
    </source>
</reference>
<protein>
    <submittedName>
        <fullName evidence="3">Uncharacterized protein</fullName>
    </submittedName>
</protein>
<evidence type="ECO:0000313" key="3">
    <source>
        <dbReference type="EMBL" id="ORC22135.1"/>
    </source>
</evidence>
<comment type="caution">
    <text evidence="3">The sequence shown here is derived from an EMBL/GenBank/DDBJ whole genome shotgun (WGS) entry which is preliminary data.</text>
</comment>
<feature type="region of interest" description="Disordered" evidence="1">
    <location>
        <begin position="1"/>
        <end position="20"/>
    </location>
</feature>
<dbReference type="EMBL" id="LXWF01000011">
    <property type="protein sequence ID" value="ORC22135.1"/>
    <property type="molecule type" value="Genomic_DNA"/>
</dbReference>
<sequence>MTVKRNPRTRPALTSRPGSWRPNLGMLALLPLLTACAGGGEAPAQAPAQTSSSVSASATAPASTPTPSSSSAAAAHQVVEDACLGRCTNYETIAVTHPTLGPVEIRTYGWDMNPGSTPSQMQLAYAVYRDGEPIDFYEGRGNTYAFITAHTEMGNMVWNLERGSNVDRYGNIYLATDRSVVVLAPTDTGYSQEGTLPSAPGEKPRFEIQPFFGEAGEPAAGLHLDADGQAYLVLGKDDSGEVRQVSITGPLGEEDSTVYTSCASAEPRCGFNVDR</sequence>
<evidence type="ECO:0000313" key="4">
    <source>
        <dbReference type="Proteomes" id="UP000192359"/>
    </source>
</evidence>
<dbReference type="Proteomes" id="UP000192359">
    <property type="component" value="Unassembled WGS sequence"/>
</dbReference>
<name>A0A1Y1RQS3_9MICC</name>
<keyword evidence="4" id="KW-1185">Reference proteome</keyword>